<organism evidence="2 3">
    <name type="scientific">Senna tora</name>
    <dbReference type="NCBI Taxonomy" id="362788"/>
    <lineage>
        <taxon>Eukaryota</taxon>
        <taxon>Viridiplantae</taxon>
        <taxon>Streptophyta</taxon>
        <taxon>Embryophyta</taxon>
        <taxon>Tracheophyta</taxon>
        <taxon>Spermatophyta</taxon>
        <taxon>Magnoliopsida</taxon>
        <taxon>eudicotyledons</taxon>
        <taxon>Gunneridae</taxon>
        <taxon>Pentapetalae</taxon>
        <taxon>rosids</taxon>
        <taxon>fabids</taxon>
        <taxon>Fabales</taxon>
        <taxon>Fabaceae</taxon>
        <taxon>Caesalpinioideae</taxon>
        <taxon>Cassia clade</taxon>
        <taxon>Senna</taxon>
    </lineage>
</organism>
<evidence type="ECO:0000256" key="1">
    <source>
        <dbReference type="SAM" id="MobiDB-lite"/>
    </source>
</evidence>
<comment type="caution">
    <text evidence="2">The sequence shown here is derived from an EMBL/GenBank/DDBJ whole genome shotgun (WGS) entry which is preliminary data.</text>
</comment>
<proteinExistence type="predicted"/>
<accession>A0A834XHN9</accession>
<feature type="region of interest" description="Disordered" evidence="1">
    <location>
        <begin position="244"/>
        <end position="274"/>
    </location>
</feature>
<dbReference type="OrthoDB" id="747893at2759"/>
<evidence type="ECO:0000313" key="2">
    <source>
        <dbReference type="EMBL" id="KAF7844549.1"/>
    </source>
</evidence>
<keyword evidence="3" id="KW-1185">Reference proteome</keyword>
<evidence type="ECO:0000313" key="3">
    <source>
        <dbReference type="Proteomes" id="UP000634136"/>
    </source>
</evidence>
<name>A0A834XHN9_9FABA</name>
<dbReference type="AlphaFoldDB" id="A0A834XHN9"/>
<sequence length="403" mass="44344">MAENLHDGEFWLPPQFLAAAADDVVTEKADAYFNKAKNGDAHAFGALFPSEFPYGFMCSGIASGLSSPVESLVGSSETESDEEEHMAELTRRMAHSTLDSDLDHDFGFEKSKGAFVSGSPQSTLCGFGSGCGCRKGSSSHGSPNSACQLSSSRATWDLLHAAAGEMERMKIKEDGYGYFNNHRGGLLGGPTRKPSPVENTYPDVGFYAQQSLSHQQLRIAQFQMLKQQQMAKAASGSGFYLQRQSKQQMVPNRGRNNARPAGLSSSAWPSLQQQQQQFGSGMRAVFLDNPSGKRECAGTGVFLPRRVDNPAESRRKPACSTVLVPARVMQALNLKVEDMIGGQGQYQPRFNGSSTMENDSHVNHRLRSGQNHSQQRRCYLRSQQHPPLNHEIRLPQEWTYRSD</sequence>
<dbReference type="Proteomes" id="UP000634136">
    <property type="component" value="Unassembled WGS sequence"/>
</dbReference>
<dbReference type="PANTHER" id="PTHR33356:SF5">
    <property type="entry name" value="TIP41-LIKE PROTEIN"/>
    <property type="match status" value="1"/>
</dbReference>
<dbReference type="EMBL" id="JAAIUW010000001">
    <property type="protein sequence ID" value="KAF7844549.1"/>
    <property type="molecule type" value="Genomic_DNA"/>
</dbReference>
<gene>
    <name evidence="2" type="ORF">G2W53_001454</name>
</gene>
<protein>
    <submittedName>
        <fullName evidence="2">TIP41-like protein</fullName>
    </submittedName>
</protein>
<reference evidence="2" key="1">
    <citation type="submission" date="2020-09" db="EMBL/GenBank/DDBJ databases">
        <title>Genome-Enabled Discovery of Anthraquinone Biosynthesis in Senna tora.</title>
        <authorList>
            <person name="Kang S.-H."/>
            <person name="Pandey R.P."/>
            <person name="Lee C.-M."/>
            <person name="Sim J.-S."/>
            <person name="Jeong J.-T."/>
            <person name="Choi B.-S."/>
            <person name="Jung M."/>
            <person name="Ginzburg D."/>
            <person name="Zhao K."/>
            <person name="Won S.Y."/>
            <person name="Oh T.-J."/>
            <person name="Yu Y."/>
            <person name="Kim N.-H."/>
            <person name="Lee O.R."/>
            <person name="Lee T.-H."/>
            <person name="Bashyal P."/>
            <person name="Kim T.-S."/>
            <person name="Lee W.-H."/>
            <person name="Kawkins C."/>
            <person name="Kim C.-K."/>
            <person name="Kim J.S."/>
            <person name="Ahn B.O."/>
            <person name="Rhee S.Y."/>
            <person name="Sohng J.K."/>
        </authorList>
    </citation>
    <scope>NUCLEOTIDE SEQUENCE</scope>
    <source>
        <tissue evidence="2">Leaf</tissue>
    </source>
</reference>
<dbReference type="PANTHER" id="PTHR33356">
    <property type="entry name" value="TIP41-LIKE PROTEIN"/>
    <property type="match status" value="1"/>
</dbReference>